<reference evidence="2 3" key="1">
    <citation type="submission" date="2020-08" db="EMBL/GenBank/DDBJ databases">
        <title>Sequencing the genomes of 1000 actinobacteria strains.</title>
        <authorList>
            <person name="Klenk H.-P."/>
        </authorList>
    </citation>
    <scope>NUCLEOTIDE SEQUENCE [LARGE SCALE GENOMIC DNA]</scope>
    <source>
        <strain evidence="2 3">DSM 11053</strain>
    </source>
</reference>
<keyword evidence="3" id="KW-1185">Reference proteome</keyword>
<comment type="caution">
    <text evidence="2">The sequence shown here is derived from an EMBL/GenBank/DDBJ whole genome shotgun (WGS) entry which is preliminary data.</text>
</comment>
<protein>
    <recommendedName>
        <fullName evidence="1">Protein NO VEIN C-terminal domain-containing protein</fullName>
    </recommendedName>
</protein>
<dbReference type="Proteomes" id="UP000565572">
    <property type="component" value="Unassembled WGS sequence"/>
</dbReference>
<evidence type="ECO:0000259" key="1">
    <source>
        <dbReference type="Pfam" id="PF13020"/>
    </source>
</evidence>
<gene>
    <name evidence="2" type="ORF">FHX39_000427</name>
</gene>
<evidence type="ECO:0000313" key="2">
    <source>
        <dbReference type="EMBL" id="MBB3325483.1"/>
    </source>
</evidence>
<accession>A0A7W5JSK3</accession>
<dbReference type="InterPro" id="IPR024975">
    <property type="entry name" value="NOV_C"/>
</dbReference>
<dbReference type="Pfam" id="PF13020">
    <property type="entry name" value="NOV_C"/>
    <property type="match status" value="1"/>
</dbReference>
<feature type="domain" description="Protein NO VEIN C-terminal" evidence="1">
    <location>
        <begin position="338"/>
        <end position="425"/>
    </location>
</feature>
<dbReference type="RefSeq" id="WP_183336427.1">
    <property type="nucleotide sequence ID" value="NZ_JACHZG010000001.1"/>
</dbReference>
<dbReference type="AlphaFoldDB" id="A0A7W5JSK3"/>
<sequence length="448" mass="48414">MAVQGRAKRLYRRDITTKIAGLLGIDAPEVPPGSTVGTKFLDAVVRKFGGDPASLPTTYRKLEFALIAAGERYEGGHDSSEHLGPDGGGTVTNGGYRKLLRGVTAQPQCFILNIADHPVSKQYADVPGESYGFDDNVSGRVPFLEAGAGSRVVFYRTRKATQQPRRAFIAHAVVSEIGAVDGEGYRAELTDYQEFDLPVLAGDVAIENWNPQHGIVEIDYETLAAIVQAGTGAPVPLASQKFDTSTVQPATAPITAPVPQDVKNENEADRLLSGVPPVEASVDLSATDPLPEVLPAPGTANPLVEVVAPAGLTDDVERENTERRAARGKARQALDKYIERRAVHVAKVYLANQGWRLHRDCQKLGVGYDLEFRKGDSSLNVEVKGIQGSSLSFNMTALEWARVVNDPDFIVIAVTGVIQATTTQVHILTRDRLAAGERRVVQYRMNLL</sequence>
<evidence type="ECO:0000313" key="3">
    <source>
        <dbReference type="Proteomes" id="UP000565572"/>
    </source>
</evidence>
<dbReference type="EMBL" id="JACHZG010000001">
    <property type="protein sequence ID" value="MBB3325483.1"/>
    <property type="molecule type" value="Genomic_DNA"/>
</dbReference>
<name>A0A7W5JSK3_9ACTN</name>
<organism evidence="2 3">
    <name type="scientific">Microlunatus antarcticus</name>
    <dbReference type="NCBI Taxonomy" id="53388"/>
    <lineage>
        <taxon>Bacteria</taxon>
        <taxon>Bacillati</taxon>
        <taxon>Actinomycetota</taxon>
        <taxon>Actinomycetes</taxon>
        <taxon>Propionibacteriales</taxon>
        <taxon>Propionibacteriaceae</taxon>
        <taxon>Microlunatus</taxon>
    </lineage>
</organism>
<proteinExistence type="predicted"/>